<evidence type="ECO:0000313" key="3">
    <source>
        <dbReference type="EMBL" id="MCX7468949.1"/>
    </source>
</evidence>
<dbReference type="Proteomes" id="UP001071478">
    <property type="component" value="Unassembled WGS sequence"/>
</dbReference>
<sequence>MSSQPRSRPAALGVEIAARLREALARRQVTQAELGSRVSISTSQISLYLRGKRSMSLDEFNNICMALGLSADEIFSQAFLLTSDQRETAGMAPGSTQPHRMIGEGS</sequence>
<dbReference type="CDD" id="cd00093">
    <property type="entry name" value="HTH_XRE"/>
    <property type="match status" value="1"/>
</dbReference>
<reference evidence="3" key="1">
    <citation type="submission" date="2022-11" db="EMBL/GenBank/DDBJ databases">
        <title>Corynebacterium sp. isolated from Penguins.</title>
        <authorList>
            <person name="Sedlar K."/>
            <person name="Svec P."/>
        </authorList>
    </citation>
    <scope>NUCLEOTIDE SEQUENCE</scope>
    <source>
        <strain evidence="3">P7374</strain>
    </source>
</reference>
<dbReference type="Pfam" id="PF13560">
    <property type="entry name" value="HTH_31"/>
    <property type="match status" value="1"/>
</dbReference>
<evidence type="ECO:0000259" key="2">
    <source>
        <dbReference type="PROSITE" id="PS50943"/>
    </source>
</evidence>
<feature type="domain" description="HTH cro/C1-type" evidence="2">
    <location>
        <begin position="20"/>
        <end position="74"/>
    </location>
</feature>
<dbReference type="EMBL" id="JAPMKU010000004">
    <property type="protein sequence ID" value="MCX7468949.1"/>
    <property type="molecule type" value="Genomic_DNA"/>
</dbReference>
<comment type="caution">
    <text evidence="3">The sequence shown here is derived from an EMBL/GenBank/DDBJ whole genome shotgun (WGS) entry which is preliminary data.</text>
</comment>
<proteinExistence type="predicted"/>
<dbReference type="GO" id="GO:0003677">
    <property type="term" value="F:DNA binding"/>
    <property type="evidence" value="ECO:0007669"/>
    <property type="project" value="InterPro"/>
</dbReference>
<dbReference type="SUPFAM" id="SSF47413">
    <property type="entry name" value="lambda repressor-like DNA-binding domains"/>
    <property type="match status" value="1"/>
</dbReference>
<name>A0A9Q4GK94_9CORY</name>
<dbReference type="PROSITE" id="PS50943">
    <property type="entry name" value="HTH_CROC1"/>
    <property type="match status" value="1"/>
</dbReference>
<dbReference type="InterPro" id="IPR010982">
    <property type="entry name" value="Lambda_DNA-bd_dom_sf"/>
</dbReference>
<dbReference type="Gene3D" id="1.10.260.40">
    <property type="entry name" value="lambda repressor-like DNA-binding domains"/>
    <property type="match status" value="1"/>
</dbReference>
<protein>
    <submittedName>
        <fullName evidence="3">Helix-turn-helix transcriptional regulator</fullName>
    </submittedName>
</protein>
<feature type="region of interest" description="Disordered" evidence="1">
    <location>
        <begin position="86"/>
        <end position="106"/>
    </location>
</feature>
<organism evidence="3 4">
    <name type="scientific">Corynebacterium pygosceleis</name>
    <dbReference type="NCBI Taxonomy" id="2800406"/>
    <lineage>
        <taxon>Bacteria</taxon>
        <taxon>Bacillati</taxon>
        <taxon>Actinomycetota</taxon>
        <taxon>Actinomycetes</taxon>
        <taxon>Mycobacteriales</taxon>
        <taxon>Corynebacteriaceae</taxon>
        <taxon>Corynebacterium</taxon>
    </lineage>
</organism>
<dbReference type="AlphaFoldDB" id="A0A9Q4GK94"/>
<gene>
    <name evidence="3" type="ORF">OS129_08690</name>
</gene>
<evidence type="ECO:0000256" key="1">
    <source>
        <dbReference type="SAM" id="MobiDB-lite"/>
    </source>
</evidence>
<evidence type="ECO:0000313" key="4">
    <source>
        <dbReference type="Proteomes" id="UP001071478"/>
    </source>
</evidence>
<dbReference type="RefSeq" id="WP_200254637.1">
    <property type="nucleotide sequence ID" value="NZ_JAENIQ020000004.1"/>
</dbReference>
<accession>A0A9Q4GK94</accession>
<dbReference type="InterPro" id="IPR001387">
    <property type="entry name" value="Cro/C1-type_HTH"/>
</dbReference>
<dbReference type="SMART" id="SM00530">
    <property type="entry name" value="HTH_XRE"/>
    <property type="match status" value="1"/>
</dbReference>